<dbReference type="Proteomes" id="UP000321562">
    <property type="component" value="Unassembled WGS sequence"/>
</dbReference>
<gene>
    <name evidence="2" type="ORF">FQV27_04925</name>
</gene>
<organism evidence="2 3">
    <name type="scientific">Paracoccus aurantiacus</name>
    <dbReference type="NCBI Taxonomy" id="2599412"/>
    <lineage>
        <taxon>Bacteria</taxon>
        <taxon>Pseudomonadati</taxon>
        <taxon>Pseudomonadota</taxon>
        <taxon>Alphaproteobacteria</taxon>
        <taxon>Rhodobacterales</taxon>
        <taxon>Paracoccaceae</taxon>
        <taxon>Paracoccus</taxon>
    </lineage>
</organism>
<feature type="signal peptide" evidence="1">
    <location>
        <begin position="1"/>
        <end position="24"/>
    </location>
</feature>
<dbReference type="AlphaFoldDB" id="A0A5C6S9X0"/>
<protein>
    <recommendedName>
        <fullName evidence="4">Energy transducer TonB</fullName>
    </recommendedName>
</protein>
<keyword evidence="1" id="KW-0732">Signal</keyword>
<proteinExistence type="predicted"/>
<evidence type="ECO:0008006" key="4">
    <source>
        <dbReference type="Google" id="ProtNLM"/>
    </source>
</evidence>
<reference evidence="2 3" key="1">
    <citation type="submission" date="2019-08" db="EMBL/GenBank/DDBJ databases">
        <authorList>
            <person name="Ye J."/>
        </authorList>
    </citation>
    <scope>NUCLEOTIDE SEQUENCE [LARGE SCALE GENOMIC DNA]</scope>
    <source>
        <strain evidence="2 3">TK008</strain>
    </source>
</reference>
<evidence type="ECO:0000313" key="2">
    <source>
        <dbReference type="EMBL" id="TXB71190.1"/>
    </source>
</evidence>
<dbReference type="EMBL" id="VOPL01000001">
    <property type="protein sequence ID" value="TXB71190.1"/>
    <property type="molecule type" value="Genomic_DNA"/>
</dbReference>
<comment type="caution">
    <text evidence="2">The sequence shown here is derived from an EMBL/GenBank/DDBJ whole genome shotgun (WGS) entry which is preliminary data.</text>
</comment>
<evidence type="ECO:0000256" key="1">
    <source>
        <dbReference type="SAM" id="SignalP"/>
    </source>
</evidence>
<accession>A0A5C6S9X0</accession>
<sequence length="149" mass="15882">MKPILFFGASVSAAAISFAFAVLADHAMSRSSPEAKVRPSLYNPDRNRDALRLIAAREVPRIMSAPIVTQPEIATKPAPQADPDTLTGVFLRRPVPKPLHLGSGDLSEATRLTAVQAHSTAIAESGPAFDAAPSLVSRFLNLPQIGVYR</sequence>
<dbReference type="RefSeq" id="WP_147096688.1">
    <property type="nucleotide sequence ID" value="NZ_JBHUFH010000002.1"/>
</dbReference>
<feature type="chain" id="PRO_5023054590" description="Energy transducer TonB" evidence="1">
    <location>
        <begin position="25"/>
        <end position="149"/>
    </location>
</feature>
<name>A0A5C6S9X0_9RHOB</name>
<keyword evidence="3" id="KW-1185">Reference proteome</keyword>
<evidence type="ECO:0000313" key="3">
    <source>
        <dbReference type="Proteomes" id="UP000321562"/>
    </source>
</evidence>